<protein>
    <submittedName>
        <fullName evidence="3">Multidrug resistance efflux pump</fullName>
    </submittedName>
</protein>
<dbReference type="RefSeq" id="WP_162672670.1">
    <property type="nucleotide sequence ID" value="NZ_LR593886.1"/>
</dbReference>
<sequence>MNWLHKARPVLIVTGLALVIGSLIGARELAHGSTSDASAKGDAPRATGGTIVLGTVDTNTPHVSYGLPPVLSSGTVSKVFVTDREEVKVDQPLYAFDATLQQATVDSAKAAVALAETKVAEAKEGKKRHAKNIEVMKKGVEALNRRAGDADNIVSIVKANMENGYKQNGFQPNEWPAKLKNEPQYAEAQSKYTGAYNEWEIEKAKLEALEAVNAQLPVDQAEAAVKQAQAELARAQIAVDMCVVKAKVAGTVEQVSISAGTTLGISTRAPALLLIPAGPRIVRAEVEAEFAHRLGNDRIGKQVTISDHSDAKLTYTGVVRDIGKNFLPKRANAENLIASDTRALEAVIEITDPSPAGKPPLRVGQRVRVNLGQ</sequence>
<organism evidence="3 4">
    <name type="scientific">Gemmata massiliana</name>
    <dbReference type="NCBI Taxonomy" id="1210884"/>
    <lineage>
        <taxon>Bacteria</taxon>
        <taxon>Pseudomonadati</taxon>
        <taxon>Planctomycetota</taxon>
        <taxon>Planctomycetia</taxon>
        <taxon>Gemmatales</taxon>
        <taxon>Gemmataceae</taxon>
        <taxon>Gemmata</taxon>
    </lineage>
</organism>
<keyword evidence="2" id="KW-0175">Coiled coil</keyword>
<evidence type="ECO:0000313" key="4">
    <source>
        <dbReference type="Proteomes" id="UP000464178"/>
    </source>
</evidence>
<dbReference type="PANTHER" id="PTHR32347">
    <property type="entry name" value="EFFLUX SYSTEM COMPONENT YKNX-RELATED"/>
    <property type="match status" value="1"/>
</dbReference>
<dbReference type="Proteomes" id="UP000464178">
    <property type="component" value="Chromosome"/>
</dbReference>
<dbReference type="SUPFAM" id="SSF111369">
    <property type="entry name" value="HlyD-like secretion proteins"/>
    <property type="match status" value="2"/>
</dbReference>
<dbReference type="EMBL" id="LR593886">
    <property type="protein sequence ID" value="VTS02184.1"/>
    <property type="molecule type" value="Genomic_DNA"/>
</dbReference>
<dbReference type="AlphaFoldDB" id="A0A6P2DJ56"/>
<keyword evidence="4" id="KW-1185">Reference proteome</keyword>
<evidence type="ECO:0000256" key="1">
    <source>
        <dbReference type="ARBA" id="ARBA00004196"/>
    </source>
</evidence>
<comment type="subcellular location">
    <subcellularLocation>
        <location evidence="1">Cell envelope</location>
    </subcellularLocation>
</comment>
<evidence type="ECO:0000256" key="2">
    <source>
        <dbReference type="ARBA" id="ARBA00023054"/>
    </source>
</evidence>
<name>A0A6P2DJ56_9BACT</name>
<gene>
    <name evidence="3" type="ORF">SOIL9_76010</name>
</gene>
<accession>A0A6P2DJ56</accession>
<reference evidence="3 4" key="1">
    <citation type="submission" date="2019-05" db="EMBL/GenBank/DDBJ databases">
        <authorList>
            <consortium name="Science for Life Laboratories"/>
        </authorList>
    </citation>
    <scope>NUCLEOTIDE SEQUENCE [LARGE SCALE GENOMIC DNA]</scope>
    <source>
        <strain evidence="3">Soil9</strain>
    </source>
</reference>
<dbReference type="KEGG" id="gms:SOIL9_76010"/>
<dbReference type="Gene3D" id="1.10.287.470">
    <property type="entry name" value="Helix hairpin bin"/>
    <property type="match status" value="2"/>
</dbReference>
<dbReference type="Gene3D" id="2.40.50.100">
    <property type="match status" value="2"/>
</dbReference>
<proteinExistence type="predicted"/>
<dbReference type="GO" id="GO:0030313">
    <property type="term" value="C:cell envelope"/>
    <property type="evidence" value="ECO:0007669"/>
    <property type="project" value="UniProtKB-SubCell"/>
</dbReference>
<dbReference type="InterPro" id="IPR050465">
    <property type="entry name" value="UPF0194_transport"/>
</dbReference>
<evidence type="ECO:0000313" key="3">
    <source>
        <dbReference type="EMBL" id="VTS02184.1"/>
    </source>
</evidence>
<dbReference type="PANTHER" id="PTHR32347:SF23">
    <property type="entry name" value="BLL5650 PROTEIN"/>
    <property type="match status" value="1"/>
</dbReference>